<dbReference type="NCBIfam" id="NF001419">
    <property type="entry name" value="PRK00293.1"/>
    <property type="match status" value="1"/>
</dbReference>
<dbReference type="GO" id="GO:0017004">
    <property type="term" value="P:cytochrome complex assembly"/>
    <property type="evidence" value="ECO:0007669"/>
    <property type="project" value="UniProtKB-KW"/>
</dbReference>
<feature type="transmembrane region" description="Helical" evidence="8">
    <location>
        <begin position="404"/>
        <end position="424"/>
    </location>
</feature>
<dbReference type="InterPro" id="IPR035671">
    <property type="entry name" value="DsbD_gamma"/>
</dbReference>
<dbReference type="InterPro" id="IPR017937">
    <property type="entry name" value="Thioredoxin_CS"/>
</dbReference>
<feature type="transmembrane region" description="Helical" evidence="8">
    <location>
        <begin position="491"/>
        <end position="513"/>
    </location>
</feature>
<evidence type="ECO:0000256" key="8">
    <source>
        <dbReference type="SAM" id="Phobius"/>
    </source>
</evidence>
<evidence type="ECO:0000256" key="5">
    <source>
        <dbReference type="ARBA" id="ARBA00022989"/>
    </source>
</evidence>
<dbReference type="GO" id="GO:0005886">
    <property type="term" value="C:plasma membrane"/>
    <property type="evidence" value="ECO:0007669"/>
    <property type="project" value="UniProtKB-SubCell"/>
</dbReference>
<sequence length="645" mass="71167">MLKWILGAVIGGGIMTGAAHADFLPPDQAFQFQVVSTSQTQAELSWKIAEGYYLYHDQLKVSHQQTPVKLALPKPEDKDDPNFGLTQVHYGQVKTNLNVQPNQQFVVQWQGCAESGLCYPVQRTTVTTDADGLFSAQNLSKPQKLLASTTQPEVNEQILTAQKDELQAIEQTPSTDQALTEEKVEEMQVTAVSEPVVQPEMELTEKNDSLIAEPKNQTSSAGMNSQWNNDQYFLSLLSEQGLLINALIFLGLGILLAFLPCSLPLIPILTGILVQQHRGYRAALIALVFVLGMALVYAVMGLAVAQLGYSFQRWFQSPVFISIFSILFVLFALNLFGAFQLSLPQGMLQRLDQWQQKQKGGTLIGAGLMGVIAALIVGPCMSAPLAGALIYVSQLNQPMLGASYLFVLGLGLGLPLFIAAVFGSHLLPKPGIWMDRLKFSFGFVMLALALYFARPLLPGILYLSLLGVVLITCSGYFLFKMLPHVHRSVAKIGLMLLSGLLVYAGGMQLYHVWSQVQVAHVESRLEWQRVSTAAELQQVLAKHPAQPVVIDVYADWCVACQPIEKEVIPRSDVQTALQNVVRIKLDLTHYHPSQDELLKEWQILGPPTFIFLNAAHQEQRELRLTGSFSATHLLGKLQQLQGEQP</sequence>
<dbReference type="PANTHER" id="PTHR32234">
    <property type="entry name" value="THIOL:DISULFIDE INTERCHANGE PROTEIN DSBD"/>
    <property type="match status" value="1"/>
</dbReference>
<evidence type="ECO:0000256" key="9">
    <source>
        <dbReference type="SAM" id="SignalP"/>
    </source>
</evidence>
<keyword evidence="6 8" id="KW-0472">Membrane</keyword>
<gene>
    <name evidence="13" type="ORF">J512_3133</name>
</gene>
<dbReference type="InterPro" id="IPR028250">
    <property type="entry name" value="DsbDN"/>
</dbReference>
<dbReference type="GO" id="GO:0045454">
    <property type="term" value="P:cell redox homeostasis"/>
    <property type="evidence" value="ECO:0007669"/>
    <property type="project" value="TreeGrafter"/>
</dbReference>
<evidence type="ECO:0000256" key="1">
    <source>
        <dbReference type="ARBA" id="ARBA00004651"/>
    </source>
</evidence>
<feature type="domain" description="Thiol:disulfide interchange protein DsbD N-terminal" evidence="12">
    <location>
        <begin position="21"/>
        <end position="129"/>
    </location>
</feature>
<dbReference type="PATRIC" id="fig|1310613.3.peg.3014"/>
<protein>
    <submittedName>
        <fullName evidence="13">Thioredoxin family protein</fullName>
    </submittedName>
</protein>
<dbReference type="InterPro" id="IPR013766">
    <property type="entry name" value="Thioredoxin_domain"/>
</dbReference>
<keyword evidence="2" id="KW-1003">Cell membrane</keyword>
<dbReference type="Gene3D" id="2.60.40.1250">
    <property type="entry name" value="Thiol:disulfide interchange protein DsbD, N-terminal domain"/>
    <property type="match status" value="1"/>
</dbReference>
<reference evidence="13 14" key="1">
    <citation type="submission" date="2014-02" db="EMBL/GenBank/DDBJ databases">
        <title>Comparative genomics and transcriptomics to identify genetic mechanisms underlying the emergence of carbapenem resistant Acinetobacter baumannii (CRAb).</title>
        <authorList>
            <person name="Harris A.D."/>
            <person name="Johnson K.J."/>
            <person name="George J."/>
            <person name="Shefchek K."/>
            <person name="Daugherty S.C."/>
            <person name="Parankush S."/>
            <person name="Sadzewicz L."/>
            <person name="Tallon L."/>
            <person name="Sengamalay N."/>
            <person name="Hazen T.H."/>
            <person name="Rasko D.A."/>
        </authorList>
    </citation>
    <scope>NUCLEOTIDE SEQUENCE [LARGE SCALE GENOMIC DNA]</scope>
    <source>
        <strain evidence="13 14">1295743</strain>
    </source>
</reference>
<dbReference type="GO" id="GO:0015035">
    <property type="term" value="F:protein-disulfide reductase activity"/>
    <property type="evidence" value="ECO:0007669"/>
    <property type="project" value="TreeGrafter"/>
</dbReference>
<feature type="transmembrane region" description="Helical" evidence="8">
    <location>
        <begin position="282"/>
        <end position="307"/>
    </location>
</feature>
<evidence type="ECO:0000259" key="11">
    <source>
        <dbReference type="Pfam" id="PF02683"/>
    </source>
</evidence>
<name>A0A009III4_ACIB9</name>
<feature type="transmembrane region" description="Helical" evidence="8">
    <location>
        <begin position="459"/>
        <end position="479"/>
    </location>
</feature>
<evidence type="ECO:0000256" key="2">
    <source>
        <dbReference type="ARBA" id="ARBA00022475"/>
    </source>
</evidence>
<dbReference type="RefSeq" id="WP_032051549.1">
    <property type="nucleotide sequence ID" value="NZ_JEWH01000049.1"/>
</dbReference>
<evidence type="ECO:0000256" key="7">
    <source>
        <dbReference type="ARBA" id="ARBA00023284"/>
    </source>
</evidence>
<proteinExistence type="predicted"/>
<dbReference type="CDD" id="cd02953">
    <property type="entry name" value="DsbDgamma"/>
    <property type="match status" value="1"/>
</dbReference>
<evidence type="ECO:0000256" key="4">
    <source>
        <dbReference type="ARBA" id="ARBA00022748"/>
    </source>
</evidence>
<evidence type="ECO:0000259" key="12">
    <source>
        <dbReference type="Pfam" id="PF11412"/>
    </source>
</evidence>
<feature type="domain" description="Thioredoxin" evidence="10">
    <location>
        <begin position="532"/>
        <end position="617"/>
    </location>
</feature>
<evidence type="ECO:0000256" key="3">
    <source>
        <dbReference type="ARBA" id="ARBA00022692"/>
    </source>
</evidence>
<feature type="chain" id="PRO_5001446592" evidence="9">
    <location>
        <begin position="22"/>
        <end position="645"/>
    </location>
</feature>
<feature type="transmembrane region" description="Helical" evidence="8">
    <location>
        <begin position="363"/>
        <end position="392"/>
    </location>
</feature>
<evidence type="ECO:0000256" key="6">
    <source>
        <dbReference type="ARBA" id="ARBA00023136"/>
    </source>
</evidence>
<keyword evidence="7" id="KW-0676">Redox-active center</keyword>
<dbReference type="InterPro" id="IPR003834">
    <property type="entry name" value="Cyt_c_assmbl_TM_dom"/>
</dbReference>
<organism evidence="13 14">
    <name type="scientific">Acinetobacter baumannii (strain 1295743)</name>
    <dbReference type="NCBI Taxonomy" id="1310613"/>
    <lineage>
        <taxon>Bacteria</taxon>
        <taxon>Pseudomonadati</taxon>
        <taxon>Pseudomonadota</taxon>
        <taxon>Gammaproteobacteria</taxon>
        <taxon>Moraxellales</taxon>
        <taxon>Moraxellaceae</taxon>
        <taxon>Acinetobacter</taxon>
        <taxon>Acinetobacter calcoaceticus/baumannii complex</taxon>
    </lineage>
</organism>
<evidence type="ECO:0000259" key="10">
    <source>
        <dbReference type="Pfam" id="PF00085"/>
    </source>
</evidence>
<dbReference type="PROSITE" id="PS00194">
    <property type="entry name" value="THIOREDOXIN_1"/>
    <property type="match status" value="1"/>
</dbReference>
<feature type="transmembrane region" description="Helical" evidence="8">
    <location>
        <begin position="319"/>
        <end position="343"/>
    </location>
</feature>
<dbReference type="Gene3D" id="3.40.30.10">
    <property type="entry name" value="Glutaredoxin"/>
    <property type="match status" value="1"/>
</dbReference>
<feature type="domain" description="Cytochrome C biogenesis protein transmembrane" evidence="11">
    <location>
        <begin position="244"/>
        <end position="456"/>
    </location>
</feature>
<comment type="subcellular location">
    <subcellularLocation>
        <location evidence="1">Cell membrane</location>
        <topology evidence="1">Multi-pass membrane protein</topology>
    </subcellularLocation>
</comment>
<dbReference type="Proteomes" id="UP000020595">
    <property type="component" value="Unassembled WGS sequence"/>
</dbReference>
<dbReference type="SUPFAM" id="SSF52833">
    <property type="entry name" value="Thioredoxin-like"/>
    <property type="match status" value="1"/>
</dbReference>
<feature type="transmembrane region" description="Helical" evidence="8">
    <location>
        <begin position="436"/>
        <end position="453"/>
    </location>
</feature>
<dbReference type="SUPFAM" id="SSF74863">
    <property type="entry name" value="Thiol:disulfide interchange protein DsbD, N-terminal domain (DsbD-alpha)"/>
    <property type="match status" value="1"/>
</dbReference>
<dbReference type="AlphaFoldDB" id="A0A009III4"/>
<feature type="signal peptide" evidence="9">
    <location>
        <begin position="1"/>
        <end position="21"/>
    </location>
</feature>
<dbReference type="PANTHER" id="PTHR32234:SF0">
    <property type="entry name" value="THIOL:DISULFIDE INTERCHANGE PROTEIN DSBD"/>
    <property type="match status" value="1"/>
</dbReference>
<dbReference type="Pfam" id="PF11412">
    <property type="entry name" value="DsbD_N"/>
    <property type="match status" value="1"/>
</dbReference>
<evidence type="ECO:0000313" key="13">
    <source>
        <dbReference type="EMBL" id="EXB04459.1"/>
    </source>
</evidence>
<dbReference type="Pfam" id="PF00085">
    <property type="entry name" value="Thioredoxin"/>
    <property type="match status" value="1"/>
</dbReference>
<comment type="caution">
    <text evidence="13">The sequence shown here is derived from an EMBL/GenBank/DDBJ whole genome shotgun (WGS) entry which is preliminary data.</text>
</comment>
<evidence type="ECO:0000313" key="14">
    <source>
        <dbReference type="Proteomes" id="UP000020595"/>
    </source>
</evidence>
<dbReference type="InterPro" id="IPR036929">
    <property type="entry name" value="DsbDN_sf"/>
</dbReference>
<feature type="transmembrane region" description="Helical" evidence="8">
    <location>
        <begin position="242"/>
        <end position="270"/>
    </location>
</feature>
<dbReference type="EMBL" id="JEWH01000049">
    <property type="protein sequence ID" value="EXB04459.1"/>
    <property type="molecule type" value="Genomic_DNA"/>
</dbReference>
<keyword evidence="5 8" id="KW-1133">Transmembrane helix</keyword>
<keyword evidence="9" id="KW-0732">Signal</keyword>
<accession>A0A009III4</accession>
<dbReference type="InterPro" id="IPR036249">
    <property type="entry name" value="Thioredoxin-like_sf"/>
</dbReference>
<keyword evidence="3 8" id="KW-0812">Transmembrane</keyword>
<dbReference type="Pfam" id="PF02683">
    <property type="entry name" value="DsbD_TM"/>
    <property type="match status" value="1"/>
</dbReference>
<keyword evidence="4" id="KW-0201">Cytochrome c-type biogenesis</keyword>